<dbReference type="PANTHER" id="PTHR21346:SF10">
    <property type="entry name" value="TRANSMEMBRANE PROTEIN"/>
    <property type="match status" value="1"/>
</dbReference>
<dbReference type="STRING" id="578459.A0A0P9H0S2"/>
<dbReference type="GeneID" id="28972797"/>
<comment type="similarity">
    <text evidence="2">Belongs to the FUN14 family.</text>
</comment>
<sequence>MFAQRWPTPLAQLARHAAASRAPCAARPPSFARSLCSTATRTTTQNSASFLRSYRLAVALSLPLGGLALSTLSANKPLECAGDRSYADPSANALADAAAAVGNGAAATTQEAESILNLRDLGFGTISGICVGVFVKKGLRAAAFTLGFVFIGLQYLSSRSFININWNALTSSYEKLVTTRTGPPAAQGGNRLAQVWYGFIDFVGANVQQRATFVAGIVLGFRLG</sequence>
<reference evidence="6 7" key="1">
    <citation type="journal article" date="2015" name="Front. Microbiol.">
        <title>Genome sequence of the plant growth promoting endophytic yeast Rhodotorula graminis WP1.</title>
        <authorList>
            <person name="Firrincieli A."/>
            <person name="Otillar R."/>
            <person name="Salamov A."/>
            <person name="Schmutz J."/>
            <person name="Khan Z."/>
            <person name="Redman R.S."/>
            <person name="Fleck N.D."/>
            <person name="Lindquist E."/>
            <person name="Grigoriev I.V."/>
            <person name="Doty S.L."/>
        </authorList>
    </citation>
    <scope>NUCLEOTIDE SEQUENCE [LARGE SCALE GENOMIC DNA]</scope>
    <source>
        <strain evidence="6 7">WP1</strain>
    </source>
</reference>
<evidence type="ECO:0000256" key="3">
    <source>
        <dbReference type="ARBA" id="ARBA00022692"/>
    </source>
</evidence>
<dbReference type="RefSeq" id="XP_018269520.1">
    <property type="nucleotide sequence ID" value="XM_018412348.1"/>
</dbReference>
<protein>
    <recommendedName>
        <fullName evidence="8">FUN14 domain-containing protein</fullName>
    </recommendedName>
</protein>
<organism evidence="6 7">
    <name type="scientific">Rhodotorula graminis (strain WP1)</name>
    <dbReference type="NCBI Taxonomy" id="578459"/>
    <lineage>
        <taxon>Eukaryota</taxon>
        <taxon>Fungi</taxon>
        <taxon>Dikarya</taxon>
        <taxon>Basidiomycota</taxon>
        <taxon>Pucciniomycotina</taxon>
        <taxon>Microbotryomycetes</taxon>
        <taxon>Sporidiobolales</taxon>
        <taxon>Sporidiobolaceae</taxon>
        <taxon>Rhodotorula</taxon>
    </lineage>
</organism>
<evidence type="ECO:0000313" key="6">
    <source>
        <dbReference type="EMBL" id="KPV73471.1"/>
    </source>
</evidence>
<dbReference type="Pfam" id="PF04930">
    <property type="entry name" value="FUN14"/>
    <property type="match status" value="1"/>
</dbReference>
<dbReference type="AlphaFoldDB" id="A0A0P9H0S2"/>
<keyword evidence="5" id="KW-0472">Membrane</keyword>
<keyword evidence="7" id="KW-1185">Reference proteome</keyword>
<evidence type="ECO:0000256" key="2">
    <source>
        <dbReference type="ARBA" id="ARBA00009160"/>
    </source>
</evidence>
<dbReference type="OrthoDB" id="163794at2759"/>
<evidence type="ECO:0000256" key="5">
    <source>
        <dbReference type="ARBA" id="ARBA00023136"/>
    </source>
</evidence>
<evidence type="ECO:0008006" key="8">
    <source>
        <dbReference type="Google" id="ProtNLM"/>
    </source>
</evidence>
<dbReference type="EMBL" id="KQ474082">
    <property type="protein sequence ID" value="KPV73471.1"/>
    <property type="molecule type" value="Genomic_DNA"/>
</dbReference>
<keyword evidence="3" id="KW-0812">Transmembrane</keyword>
<comment type="subcellular location">
    <subcellularLocation>
        <location evidence="1">Membrane</location>
    </subcellularLocation>
</comment>
<dbReference type="Proteomes" id="UP000053890">
    <property type="component" value="Unassembled WGS sequence"/>
</dbReference>
<accession>A0A0P9H0S2</accession>
<name>A0A0P9H0S2_RHOGW</name>
<gene>
    <name evidence="6" type="ORF">RHOBADRAFT_16968</name>
</gene>
<dbReference type="PANTHER" id="PTHR21346">
    <property type="entry name" value="FUN14 DOMAIN CONTAINING"/>
    <property type="match status" value="1"/>
</dbReference>
<proteinExistence type="inferred from homology"/>
<dbReference type="GO" id="GO:0016020">
    <property type="term" value="C:membrane"/>
    <property type="evidence" value="ECO:0007669"/>
    <property type="project" value="UniProtKB-SubCell"/>
</dbReference>
<evidence type="ECO:0000256" key="4">
    <source>
        <dbReference type="ARBA" id="ARBA00022989"/>
    </source>
</evidence>
<dbReference type="InterPro" id="IPR007014">
    <property type="entry name" value="FUN14"/>
</dbReference>
<keyword evidence="4" id="KW-1133">Transmembrane helix</keyword>
<evidence type="ECO:0000256" key="1">
    <source>
        <dbReference type="ARBA" id="ARBA00004370"/>
    </source>
</evidence>
<evidence type="ECO:0000313" key="7">
    <source>
        <dbReference type="Proteomes" id="UP000053890"/>
    </source>
</evidence>